<protein>
    <submittedName>
        <fullName evidence="2">Uncharacterized protein</fullName>
    </submittedName>
</protein>
<name>A0A427B6H2_ENSVE</name>
<evidence type="ECO:0000256" key="1">
    <source>
        <dbReference type="SAM" id="MobiDB-lite"/>
    </source>
</evidence>
<accession>A0A427B6H2</accession>
<comment type="caution">
    <text evidence="2">The sequence shown here is derived from an EMBL/GenBank/DDBJ whole genome shotgun (WGS) entry which is preliminary data.</text>
</comment>
<feature type="compositionally biased region" description="Basic and acidic residues" evidence="1">
    <location>
        <begin position="45"/>
        <end position="54"/>
    </location>
</feature>
<feature type="region of interest" description="Disordered" evidence="1">
    <location>
        <begin position="32"/>
        <end position="66"/>
    </location>
</feature>
<dbReference type="Proteomes" id="UP000287651">
    <property type="component" value="Unassembled WGS sequence"/>
</dbReference>
<sequence>PPTSQRVVGTYTEEAATNAENGRLLQCGIARREVRRGRQTGHTTRSSEEEKTPRLESSPNTHRHELIGGRCLRIDLAISSSPK</sequence>
<evidence type="ECO:0000313" key="2">
    <source>
        <dbReference type="EMBL" id="RRT84058.1"/>
    </source>
</evidence>
<dbReference type="EMBL" id="AMZH03000380">
    <property type="protein sequence ID" value="RRT84058.1"/>
    <property type="molecule type" value="Genomic_DNA"/>
</dbReference>
<feature type="non-terminal residue" evidence="2">
    <location>
        <position position="1"/>
    </location>
</feature>
<reference evidence="2 3" key="1">
    <citation type="journal article" date="2014" name="Agronomy (Basel)">
        <title>A Draft Genome Sequence for Ensete ventricosum, the Drought-Tolerant Tree Against Hunger.</title>
        <authorList>
            <person name="Harrison J."/>
            <person name="Moore K.A."/>
            <person name="Paszkiewicz K."/>
            <person name="Jones T."/>
            <person name="Grant M."/>
            <person name="Ambacheew D."/>
            <person name="Muzemil S."/>
            <person name="Studholme D.J."/>
        </authorList>
    </citation>
    <scope>NUCLEOTIDE SEQUENCE [LARGE SCALE GENOMIC DNA]</scope>
</reference>
<organism evidence="2 3">
    <name type="scientific">Ensete ventricosum</name>
    <name type="common">Abyssinian banana</name>
    <name type="synonym">Musa ensete</name>
    <dbReference type="NCBI Taxonomy" id="4639"/>
    <lineage>
        <taxon>Eukaryota</taxon>
        <taxon>Viridiplantae</taxon>
        <taxon>Streptophyta</taxon>
        <taxon>Embryophyta</taxon>
        <taxon>Tracheophyta</taxon>
        <taxon>Spermatophyta</taxon>
        <taxon>Magnoliopsida</taxon>
        <taxon>Liliopsida</taxon>
        <taxon>Zingiberales</taxon>
        <taxon>Musaceae</taxon>
        <taxon>Ensete</taxon>
    </lineage>
</organism>
<gene>
    <name evidence="2" type="ORF">B296_00009770</name>
</gene>
<proteinExistence type="predicted"/>
<dbReference type="AlphaFoldDB" id="A0A427B6H2"/>
<evidence type="ECO:0000313" key="3">
    <source>
        <dbReference type="Proteomes" id="UP000287651"/>
    </source>
</evidence>